<reference evidence="3 4" key="1">
    <citation type="journal article" date="2013" name="Proc. Natl. Acad. Sci. U.S.A.">
        <title>Genome of an arbuscular mycorrhizal fungus provides insight into the oldest plant symbiosis.</title>
        <authorList>
            <person name="Tisserant E."/>
            <person name="Malbreil M."/>
            <person name="Kuo A."/>
            <person name="Kohler A."/>
            <person name="Symeonidi A."/>
            <person name="Balestrini R."/>
            <person name="Charron P."/>
            <person name="Duensing N."/>
            <person name="Frei Dit Frey N."/>
            <person name="Gianinazzi-Pearson V."/>
            <person name="Gilbert L.B."/>
            <person name="Handa Y."/>
            <person name="Herr J.R."/>
            <person name="Hijri M."/>
            <person name="Koul R."/>
            <person name="Kawaguchi M."/>
            <person name="Krajinski F."/>
            <person name="Lammers P.J."/>
            <person name="Masclaux F.G."/>
            <person name="Murat C."/>
            <person name="Morin E."/>
            <person name="Ndikumana S."/>
            <person name="Pagni M."/>
            <person name="Petitpierre D."/>
            <person name="Requena N."/>
            <person name="Rosikiewicz P."/>
            <person name="Riley R."/>
            <person name="Saito K."/>
            <person name="San Clemente H."/>
            <person name="Shapiro H."/>
            <person name="van Tuinen D."/>
            <person name="Becard G."/>
            <person name="Bonfante P."/>
            <person name="Paszkowski U."/>
            <person name="Shachar-Hill Y.Y."/>
            <person name="Tuskan G.A."/>
            <person name="Young P.W."/>
            <person name="Sanders I.R."/>
            <person name="Henrissat B."/>
            <person name="Rensing S.A."/>
            <person name="Grigoriev I.V."/>
            <person name="Corradi N."/>
            <person name="Roux C."/>
            <person name="Martin F."/>
        </authorList>
    </citation>
    <scope>NUCLEOTIDE SEQUENCE [LARGE SCALE GENOMIC DNA]</scope>
    <source>
        <strain evidence="3 4">DAOM 197198</strain>
    </source>
</reference>
<dbReference type="AlphaFoldDB" id="A0A2P4QJQ0"/>
<dbReference type="EMBL" id="AUPC02000037">
    <property type="protein sequence ID" value="POG77882.1"/>
    <property type="molecule type" value="Genomic_DNA"/>
</dbReference>
<feature type="transmembrane region" description="Helical" evidence="2">
    <location>
        <begin position="114"/>
        <end position="136"/>
    </location>
</feature>
<name>A0A2P4QJQ0_RHIID</name>
<proteinExistence type="predicted"/>
<keyword evidence="4" id="KW-1185">Reference proteome</keyword>
<sequence>MKASKHPYYFLFVKLAQIIFTNIIINLLEVTSYVTWSNYVDELNSSKFYPQINIDKSVYFKKQPLPTDKSITYNGQVKIWYYIVVATTLLGAIVYVSNYRWLWNHALRLILMELFFFALWFSSGKIIFMSFIFFFLKKKARCQFIFFFPSFSGVANFDPWYSGPGLRCDLINTNSKHLELTKLAELAQLQCNTDVASISFGWINVGLYVISLLIARKRSSELDWANVRTYNSSQDSEENDNPRDSRRQSRGSRTFNLRNNGGGNRPVFF</sequence>
<feature type="compositionally biased region" description="Gly residues" evidence="1">
    <location>
        <begin position="260"/>
        <end position="269"/>
    </location>
</feature>
<feature type="region of interest" description="Disordered" evidence="1">
    <location>
        <begin position="232"/>
        <end position="269"/>
    </location>
</feature>
<evidence type="ECO:0000313" key="4">
    <source>
        <dbReference type="Proteomes" id="UP000018888"/>
    </source>
</evidence>
<keyword evidence="2" id="KW-1133">Transmembrane helix</keyword>
<keyword evidence="2" id="KW-0812">Transmembrane</keyword>
<feature type="transmembrane region" description="Helical" evidence="2">
    <location>
        <begin position="7"/>
        <end position="28"/>
    </location>
</feature>
<comment type="caution">
    <text evidence="3">The sequence shown here is derived from an EMBL/GenBank/DDBJ whole genome shotgun (WGS) entry which is preliminary data.</text>
</comment>
<keyword evidence="2" id="KW-0472">Membrane</keyword>
<protein>
    <submittedName>
        <fullName evidence="3">Uncharacterized protein</fullName>
    </submittedName>
</protein>
<evidence type="ECO:0000313" key="3">
    <source>
        <dbReference type="EMBL" id="POG77882.1"/>
    </source>
</evidence>
<reference evidence="3 4" key="2">
    <citation type="journal article" date="2018" name="New Phytol.">
        <title>High intraspecific genome diversity in the model arbuscular mycorrhizal symbiont Rhizophagus irregularis.</title>
        <authorList>
            <person name="Chen E.C.H."/>
            <person name="Morin E."/>
            <person name="Beaudet D."/>
            <person name="Noel J."/>
            <person name="Yildirir G."/>
            <person name="Ndikumana S."/>
            <person name="Charron P."/>
            <person name="St-Onge C."/>
            <person name="Giorgi J."/>
            <person name="Kruger M."/>
            <person name="Marton T."/>
            <person name="Ropars J."/>
            <person name="Grigoriev I.V."/>
            <person name="Hainaut M."/>
            <person name="Henrissat B."/>
            <person name="Roux C."/>
            <person name="Martin F."/>
            <person name="Corradi N."/>
        </authorList>
    </citation>
    <scope>NUCLEOTIDE SEQUENCE [LARGE SCALE GENOMIC DNA]</scope>
    <source>
        <strain evidence="3 4">DAOM 197198</strain>
    </source>
</reference>
<organism evidence="3 4">
    <name type="scientific">Rhizophagus irregularis (strain DAOM 181602 / DAOM 197198 / MUCL 43194)</name>
    <name type="common">Arbuscular mycorrhizal fungus</name>
    <name type="synonym">Glomus intraradices</name>
    <dbReference type="NCBI Taxonomy" id="747089"/>
    <lineage>
        <taxon>Eukaryota</taxon>
        <taxon>Fungi</taxon>
        <taxon>Fungi incertae sedis</taxon>
        <taxon>Mucoromycota</taxon>
        <taxon>Glomeromycotina</taxon>
        <taxon>Glomeromycetes</taxon>
        <taxon>Glomerales</taxon>
        <taxon>Glomeraceae</taxon>
        <taxon>Rhizophagus</taxon>
    </lineage>
</organism>
<accession>A0A2P4QJQ0</accession>
<feature type="transmembrane region" description="Helical" evidence="2">
    <location>
        <begin position="79"/>
        <end position="102"/>
    </location>
</feature>
<dbReference type="Proteomes" id="UP000018888">
    <property type="component" value="Unassembled WGS sequence"/>
</dbReference>
<evidence type="ECO:0000256" key="1">
    <source>
        <dbReference type="SAM" id="MobiDB-lite"/>
    </source>
</evidence>
<gene>
    <name evidence="3" type="ORF">GLOIN_2v1544388</name>
</gene>
<evidence type="ECO:0000256" key="2">
    <source>
        <dbReference type="SAM" id="Phobius"/>
    </source>
</evidence>
<dbReference type="VEuPathDB" id="FungiDB:RhiirFUN_012109"/>